<dbReference type="Pfam" id="PF01030">
    <property type="entry name" value="Recep_L_domain"/>
    <property type="match status" value="1"/>
</dbReference>
<dbReference type="AlphaFoldDB" id="A0A016WBX1"/>
<evidence type="ECO:0000256" key="2">
    <source>
        <dbReference type="SAM" id="SignalP"/>
    </source>
</evidence>
<evidence type="ECO:0000313" key="4">
    <source>
        <dbReference type="EMBL" id="EYC37344.1"/>
    </source>
</evidence>
<evidence type="ECO:0000313" key="5">
    <source>
        <dbReference type="Proteomes" id="UP000024635"/>
    </source>
</evidence>
<feature type="region of interest" description="Disordered" evidence="1">
    <location>
        <begin position="304"/>
        <end position="499"/>
    </location>
</feature>
<accession>A0A016WBX1</accession>
<sequence>MCTGKLQCFKFNCKMKLTLLLLSVVTHGSAELCEIKTAKDLETPQTCTELKLDVEHDVMMSPNLFHKIKTASTYHYFKLCNSTLDLISEADKVYLPKGATLEITDNAYLRELPEFIIADGKDVNLVILGNPKVDTTQLLNECKAKGCTDQTLSTIQVPYSCKATSPLPKECHVLFGTVPLNRYDKSWDNVEIVHGTLSLQNSGLDSFPKMEKLVKVEQVANTPVLVVENNANLRDVDALFKINFNVKKKENAVRVNANPKLCIEKNNAVLPFAAEFLNDVKQCDRPASANVEDHPKSRVIRGAAWQDEDGAGEVGSGTEAPVEGATGGGTAEAEAGTGAAHTGATGGGASDADAAHTGAMGTGAPNGRTATGGDARDEDVTGGTGNRKAHTKPSRKKGKGATGEAEANTGATGIGASDAGAAHTGAMGTGAPDEGTATGGGARDDVRGGTGKEKAHTKPSGKEGKGATGEREANTGRPSVAHTGSNAKKGAGTEKGLTMGVSKKSSFEEGKHILVDDKKTKKYCLMERRKVWKSSCFRCYFRDVFISVSKQGTSFLGSSRHWAMAIICAVFLSYRNM</sequence>
<name>A0A016WBX1_9BILA</name>
<organism evidence="4 5">
    <name type="scientific">Ancylostoma ceylanicum</name>
    <dbReference type="NCBI Taxonomy" id="53326"/>
    <lineage>
        <taxon>Eukaryota</taxon>
        <taxon>Metazoa</taxon>
        <taxon>Ecdysozoa</taxon>
        <taxon>Nematoda</taxon>
        <taxon>Chromadorea</taxon>
        <taxon>Rhabditida</taxon>
        <taxon>Rhabditina</taxon>
        <taxon>Rhabditomorpha</taxon>
        <taxon>Strongyloidea</taxon>
        <taxon>Ancylostomatidae</taxon>
        <taxon>Ancylostomatinae</taxon>
        <taxon>Ancylostoma</taxon>
    </lineage>
</organism>
<dbReference type="Gene3D" id="3.80.20.20">
    <property type="entry name" value="Receptor L-domain"/>
    <property type="match status" value="1"/>
</dbReference>
<keyword evidence="2" id="KW-0732">Signal</keyword>
<feature type="compositionally biased region" description="Low complexity" evidence="1">
    <location>
        <begin position="350"/>
        <end position="359"/>
    </location>
</feature>
<proteinExistence type="predicted"/>
<feature type="compositionally biased region" description="Basic residues" evidence="1">
    <location>
        <begin position="387"/>
        <end position="399"/>
    </location>
</feature>
<dbReference type="OrthoDB" id="5789728at2759"/>
<gene>
    <name evidence="4" type="primary">Acey_s0801.g2421</name>
    <name evidence="4" type="ORF">Y032_0801g2421</name>
</gene>
<dbReference type="InterPro" id="IPR036941">
    <property type="entry name" value="Rcpt_L-dom_sf"/>
</dbReference>
<feature type="chain" id="PRO_5001491692" description="Receptor L-domain domain-containing protein" evidence="2">
    <location>
        <begin position="31"/>
        <end position="577"/>
    </location>
</feature>
<feature type="compositionally biased region" description="Low complexity" evidence="1">
    <location>
        <begin position="402"/>
        <end position="431"/>
    </location>
</feature>
<feature type="domain" description="Receptor L-domain" evidence="3">
    <location>
        <begin position="182"/>
        <end position="266"/>
    </location>
</feature>
<dbReference type="Proteomes" id="UP000024635">
    <property type="component" value="Unassembled WGS sequence"/>
</dbReference>
<feature type="compositionally biased region" description="Basic and acidic residues" evidence="1">
    <location>
        <begin position="442"/>
        <end position="474"/>
    </location>
</feature>
<reference evidence="5" key="1">
    <citation type="journal article" date="2015" name="Nat. Genet.">
        <title>The genome and transcriptome of the zoonotic hookworm Ancylostoma ceylanicum identify infection-specific gene families.</title>
        <authorList>
            <person name="Schwarz E.M."/>
            <person name="Hu Y."/>
            <person name="Antoshechkin I."/>
            <person name="Miller M.M."/>
            <person name="Sternberg P.W."/>
            <person name="Aroian R.V."/>
        </authorList>
    </citation>
    <scope>NUCLEOTIDE SEQUENCE</scope>
    <source>
        <strain evidence="5">HY135</strain>
    </source>
</reference>
<dbReference type="EMBL" id="JARK01000401">
    <property type="protein sequence ID" value="EYC37344.1"/>
    <property type="molecule type" value="Genomic_DNA"/>
</dbReference>
<dbReference type="SUPFAM" id="SSF52058">
    <property type="entry name" value="L domain-like"/>
    <property type="match status" value="1"/>
</dbReference>
<comment type="caution">
    <text evidence="4">The sequence shown here is derived from an EMBL/GenBank/DDBJ whole genome shotgun (WGS) entry which is preliminary data.</text>
</comment>
<evidence type="ECO:0000259" key="3">
    <source>
        <dbReference type="Pfam" id="PF01030"/>
    </source>
</evidence>
<feature type="signal peptide" evidence="2">
    <location>
        <begin position="1"/>
        <end position="30"/>
    </location>
</feature>
<dbReference type="STRING" id="53326.A0A016WBX1"/>
<keyword evidence="5" id="KW-1185">Reference proteome</keyword>
<evidence type="ECO:0000256" key="1">
    <source>
        <dbReference type="SAM" id="MobiDB-lite"/>
    </source>
</evidence>
<feature type="compositionally biased region" description="Low complexity" evidence="1">
    <location>
        <begin position="331"/>
        <end position="343"/>
    </location>
</feature>
<protein>
    <recommendedName>
        <fullName evidence="3">Receptor L-domain domain-containing protein</fullName>
    </recommendedName>
</protein>
<dbReference type="InterPro" id="IPR000494">
    <property type="entry name" value="Rcpt_L-dom"/>
</dbReference>